<dbReference type="Pfam" id="PF01490">
    <property type="entry name" value="Aa_trans"/>
    <property type="match status" value="1"/>
</dbReference>
<keyword evidence="6 7" id="KW-0472">Membrane</keyword>
<feature type="transmembrane region" description="Helical" evidence="7">
    <location>
        <begin position="369"/>
        <end position="393"/>
    </location>
</feature>
<feature type="transmembrane region" description="Helical" evidence="7">
    <location>
        <begin position="685"/>
        <end position="705"/>
    </location>
</feature>
<proteinExistence type="inferred from homology"/>
<dbReference type="PANTHER" id="PTHR22950:SF666">
    <property type="entry name" value="VACUOLAR AMINO ACID TRANSPORTER 4"/>
    <property type="match status" value="1"/>
</dbReference>
<dbReference type="RefSeq" id="XP_017986687.1">
    <property type="nucleotide sequence ID" value="XM_018131425.1"/>
</dbReference>
<dbReference type="STRING" id="45286.A0A109UY48"/>
<evidence type="ECO:0000256" key="7">
    <source>
        <dbReference type="SAM" id="Phobius"/>
    </source>
</evidence>
<comment type="similarity">
    <text evidence="2">Belongs to the amino acid/polyamine transporter 2 family.</text>
</comment>
<protein>
    <submittedName>
        <fullName evidence="9">HCL460Cp</fullName>
    </submittedName>
</protein>
<evidence type="ECO:0000256" key="3">
    <source>
        <dbReference type="ARBA" id="ARBA00022554"/>
    </source>
</evidence>
<comment type="subcellular location">
    <subcellularLocation>
        <location evidence="1">Vacuole membrane</location>
        <topology evidence="1">Multi-pass membrane protein</topology>
    </subcellularLocation>
</comment>
<evidence type="ECO:0000256" key="6">
    <source>
        <dbReference type="ARBA" id="ARBA00023136"/>
    </source>
</evidence>
<feature type="domain" description="Amino acid transporter transmembrane" evidence="8">
    <location>
        <begin position="295"/>
        <end position="711"/>
    </location>
</feature>
<dbReference type="PANTHER" id="PTHR22950">
    <property type="entry name" value="AMINO ACID TRANSPORTER"/>
    <property type="match status" value="1"/>
</dbReference>
<keyword evidence="5 7" id="KW-1133">Transmembrane helix</keyword>
<evidence type="ECO:0000313" key="10">
    <source>
        <dbReference type="Proteomes" id="UP000243052"/>
    </source>
</evidence>
<feature type="transmembrane region" description="Helical" evidence="7">
    <location>
        <begin position="515"/>
        <end position="543"/>
    </location>
</feature>
<feature type="transmembrane region" description="Helical" evidence="7">
    <location>
        <begin position="563"/>
        <end position="584"/>
    </location>
</feature>
<feature type="transmembrane region" description="Helical" evidence="7">
    <location>
        <begin position="413"/>
        <end position="430"/>
    </location>
</feature>
<feature type="transmembrane region" description="Helical" evidence="7">
    <location>
        <begin position="646"/>
        <end position="664"/>
    </location>
</feature>
<keyword evidence="3" id="KW-0926">Vacuole</keyword>
<feature type="transmembrane region" description="Helical" evidence="7">
    <location>
        <begin position="623"/>
        <end position="640"/>
    </location>
</feature>
<evidence type="ECO:0000256" key="1">
    <source>
        <dbReference type="ARBA" id="ARBA00004128"/>
    </source>
</evidence>
<keyword evidence="10" id="KW-1185">Reference proteome</keyword>
<name>A0A109UY48_9SACH</name>
<dbReference type="GO" id="GO:0005302">
    <property type="term" value="F:L-tyrosine transmembrane transporter activity"/>
    <property type="evidence" value="ECO:0007669"/>
    <property type="project" value="TreeGrafter"/>
</dbReference>
<organism evidence="9 10">
    <name type="scientific">Eremothecium sinecaudum</name>
    <dbReference type="NCBI Taxonomy" id="45286"/>
    <lineage>
        <taxon>Eukaryota</taxon>
        <taxon>Fungi</taxon>
        <taxon>Dikarya</taxon>
        <taxon>Ascomycota</taxon>
        <taxon>Saccharomycotina</taxon>
        <taxon>Saccharomycetes</taxon>
        <taxon>Saccharomycetales</taxon>
        <taxon>Saccharomycetaceae</taxon>
        <taxon>Eremothecium</taxon>
    </lineage>
</organism>
<dbReference type="InterPro" id="IPR013057">
    <property type="entry name" value="AA_transpt_TM"/>
</dbReference>
<feature type="transmembrane region" description="Helical" evidence="7">
    <location>
        <begin position="327"/>
        <end position="348"/>
    </location>
</feature>
<sequence>MALYGAEPSSVTSPTIAIPSLKLQSRSLNAPVGSFTSRQSSTLLGTSDRSIKLGRVAGSGQSVHTVGKSVESRVMIDIDSPNFSTVEQKQHEEILNSLRTYFLNNYMNGKGKLSSTSVHSVSGLAVDDEEGIYEGGNLGKDGSLIDDPQLSSVGGDITRELYRIGSKNAQHSKLKNRSYDDLNLAWGSRRGSTASGLNVPGGFRREYIISKLRKDVNSLGDGYNSIDPEFGPGAPIAKVPFLTRNFLEFLYIDGHFAGESFEDDFDLPTYTKTIDERTPLCSSDTDRPQIAVKVKTSTFKAFLLMTKSFMGTGVLLLPNAFSKGGLLFSVGMLLFFSLYSYWCYYVLIRSKEATNVSSFGDIGQLLYGPWMKFTILLSLVLTQVGFSGAYAIFTSKNLIAFIENVFQWRDIPIKYMLLLQLVIFIPLSFIRNVSKLSITSLLANFFIIGGVFVVLYYAGLHLVKDLQLQPEEGVIYLFNPNQWSLFIGTAVFAYEGIGLIIPVQDSMAHPEKFPMVLGLVILTTTILFLSIGTIGYLAYGIHIENVILLNLSQTDLTVNLIQFFYSMAILLSTPLQLFPVIAIIENKVFPKFTKIYVKPHDYSTYNLIPNTGRLSWRVKWTKNLIRSIIVSTVILISYLGAENFDLFVSIVGCFACVPLVYMYPPMLHLQSCSKPRHALEQSWKSLSAVYLDYLLIAFGGLGMLYTSYQCIASS</sequence>
<dbReference type="Proteomes" id="UP000243052">
    <property type="component" value="Chromosome iii"/>
</dbReference>
<dbReference type="AlphaFoldDB" id="A0A109UY48"/>
<dbReference type="OrthoDB" id="1684102at2759"/>
<feature type="transmembrane region" description="Helical" evidence="7">
    <location>
        <begin position="483"/>
        <end position="503"/>
    </location>
</feature>
<feature type="transmembrane region" description="Helical" evidence="7">
    <location>
        <begin position="442"/>
        <end position="463"/>
    </location>
</feature>
<keyword evidence="4 7" id="KW-0812">Transmembrane</keyword>
<evidence type="ECO:0000259" key="8">
    <source>
        <dbReference type="Pfam" id="PF01490"/>
    </source>
</evidence>
<evidence type="ECO:0000313" key="9">
    <source>
        <dbReference type="EMBL" id="AMD19691.1"/>
    </source>
</evidence>
<evidence type="ECO:0000256" key="5">
    <source>
        <dbReference type="ARBA" id="ARBA00022989"/>
    </source>
</evidence>
<dbReference type="GeneID" id="28722905"/>
<dbReference type="GO" id="GO:0005774">
    <property type="term" value="C:vacuolar membrane"/>
    <property type="evidence" value="ECO:0007669"/>
    <property type="project" value="UniProtKB-SubCell"/>
</dbReference>
<reference evidence="9 10" key="1">
    <citation type="submission" date="2016-01" db="EMBL/GenBank/DDBJ databases">
        <title>Genome sequence of the yeast Holleya sinecauda.</title>
        <authorList>
            <person name="Dietrich F.S."/>
        </authorList>
    </citation>
    <scope>NUCLEOTIDE SEQUENCE [LARGE SCALE GENOMIC DNA]</scope>
    <source>
        <strain evidence="9 10">ATCC 58844</strain>
    </source>
</reference>
<evidence type="ECO:0000256" key="2">
    <source>
        <dbReference type="ARBA" id="ARBA00008066"/>
    </source>
</evidence>
<evidence type="ECO:0000256" key="4">
    <source>
        <dbReference type="ARBA" id="ARBA00022692"/>
    </source>
</evidence>
<gene>
    <name evidence="9" type="ORF">AW171_hschr31541</name>
</gene>
<dbReference type="EMBL" id="CP014243">
    <property type="protein sequence ID" value="AMD19691.1"/>
    <property type="molecule type" value="Genomic_DNA"/>
</dbReference>
<accession>A0A109UY48</accession>